<dbReference type="InterPro" id="IPR046346">
    <property type="entry name" value="Aminoacid_DH-like_N_sf"/>
</dbReference>
<dbReference type="AlphaFoldDB" id="A0A3E2BQG9"/>
<dbReference type="Gene3D" id="3.40.50.720">
    <property type="entry name" value="NAD(P)-binding Rossmann-like Domain"/>
    <property type="match status" value="1"/>
</dbReference>
<evidence type="ECO:0000259" key="4">
    <source>
        <dbReference type="SMART" id="SM00839"/>
    </source>
</evidence>
<dbReference type="Pfam" id="PF23152">
    <property type="entry name" value="GDH_2nd"/>
    <property type="match status" value="1"/>
</dbReference>
<proteinExistence type="inferred from homology"/>
<gene>
    <name evidence="5" type="ORF">OP8BY_0824</name>
</gene>
<dbReference type="SUPFAM" id="SSF53223">
    <property type="entry name" value="Aminoacid dehydrogenase-like, N-terminal domain"/>
    <property type="match status" value="1"/>
</dbReference>
<evidence type="ECO:0000313" key="6">
    <source>
        <dbReference type="Proteomes" id="UP000257323"/>
    </source>
</evidence>
<dbReference type="InterPro" id="IPR036291">
    <property type="entry name" value="NAD(P)-bd_dom_sf"/>
</dbReference>
<dbReference type="InterPro" id="IPR056365">
    <property type="entry name" value="NAD-GDH_2nd"/>
</dbReference>
<feature type="domain" description="Glutamate/phenylalanine/leucine/valine/L-tryptophan dehydrogenase C-terminal" evidence="4">
    <location>
        <begin position="598"/>
        <end position="862"/>
    </location>
</feature>
<dbReference type="SMART" id="SM00839">
    <property type="entry name" value="ELFV_dehydrog"/>
    <property type="match status" value="1"/>
</dbReference>
<sequence>MKSLKEIAKKTFLTENQLKKIEEIILKDNFFAPETVREEIETFCTDLGLSEQYFESTPLVTIARHIEALRSAEILARLRGEQEVRIDFATELADEALYLVEDNHYRAIEIEEKIEKKYPGFRVQSYRSARKLRGAEYLRWYVVCKPEFVGKEVSPEETDLKKIADKEFLASIPKETLARYQELMNKAKDPERPYIDVAHVAKDKTLRISVVCKSDSIPRFFINVSDVINSHGLVSKRKYMEHFANGKTILTFYLDDITDEEKLRDLVSDISLIYVIPESPLSALFREGKLTAQEMLFGASAWSFTHQFLSSFNEEYLKLSQALKDNPELLGLLREMKTRLAKETFTEDRVWDALINNYLMVKKLFELFDRKFNPAVKDHKVDDQLQALAKEINREIPVEADRTVLLTVITFIKSILRTNFYKKEKVSIAYMYSPDFLNKVDYPVTPFGVFHVIGRELRGFHIRFRDIARGGIRIVRSINYQTYLNNSDFIFDENYNLALTQQRKNKDLAEGGSKGTILLRWGFTDKMSVAFKKYIDGLLDLMMPDNSIVDYYGKEVILFLGPDEWTADLMEWAAQRARVRGYKFWKAFTTGKPLSMGGIPHDRYGMTTNSVHEYVLCALKKLGLKEENITKVMTGGPDGDLGSNEILISKDKILAIIDGSGVLYDPEGINRKELVRLAKARKMVENFNRSLLSPQGFMVNIKDRDLVLPDGEKVENGLEFRNTFHLHPKFRADIFVPCGGRPASININNWKCWLDAEGKPRFKVIVEGANLFLTQEARLRLEEKGVIIYKDASANKGGVTSSSLEVLASLAMTDKEWDELMCVKNGEESPFRKQYVNEIIDVIRENARLEFEIIWKEHERTGIPRAILTDLISEKINLIKDAINNSDLFNDQALLEKVIEVGVPKSLVRRVGINRFLTRVPQNYLRALFASRLAGRYVYQFGLQANEVDFYRFISDFKKASK</sequence>
<comment type="caution">
    <text evidence="5">The sequence shown here is derived from an EMBL/GenBank/DDBJ whole genome shotgun (WGS) entry which is preliminary data.</text>
</comment>
<reference evidence="5 6" key="1">
    <citation type="submission" date="2018-08" db="EMBL/GenBank/DDBJ databases">
        <title>Genome analysis of the thermophilic bacterium of the candidate phylum Aminicenantes from deep subsurface aquifer revealed its physiology and ecological role.</title>
        <authorList>
            <person name="Kadnikov V.V."/>
            <person name="Mardanov A.V."/>
            <person name="Beletsky A.V."/>
            <person name="Karnachuk O.V."/>
            <person name="Ravin N.V."/>
        </authorList>
    </citation>
    <scope>NUCLEOTIDE SEQUENCE [LARGE SCALE GENOMIC DNA]</scope>
    <source>
        <strain evidence="5">BY38</strain>
    </source>
</reference>
<keyword evidence="3" id="KW-0520">NAD</keyword>
<evidence type="ECO:0000256" key="2">
    <source>
        <dbReference type="ARBA" id="ARBA00023002"/>
    </source>
</evidence>
<comment type="similarity">
    <text evidence="1">Belongs to the Glu/Leu/Phe/Val dehydrogenases family.</text>
</comment>
<dbReference type="Proteomes" id="UP000257323">
    <property type="component" value="Unassembled WGS sequence"/>
</dbReference>
<organism evidence="5 6">
    <name type="scientific">Candidatus Saccharicenans subterraneus</name>
    <dbReference type="NCBI Taxonomy" id="2508984"/>
    <lineage>
        <taxon>Bacteria</taxon>
        <taxon>Candidatus Aminicenantota</taxon>
        <taxon>Candidatus Aminicenantia</taxon>
        <taxon>Candidatus Aminicenantales</taxon>
        <taxon>Candidatus Saccharicenantaceae</taxon>
        <taxon>Candidatus Saccharicenans</taxon>
    </lineage>
</organism>
<keyword evidence="2" id="KW-0560">Oxidoreductase</keyword>
<dbReference type="EMBL" id="QUAH01000001">
    <property type="protein sequence ID" value="RFT16882.1"/>
    <property type="molecule type" value="Genomic_DNA"/>
</dbReference>
<evidence type="ECO:0000256" key="3">
    <source>
        <dbReference type="ARBA" id="ARBA00023027"/>
    </source>
</evidence>
<dbReference type="InterPro" id="IPR006096">
    <property type="entry name" value="Glu/Leu/Phe/Val/Trp_DH_C"/>
</dbReference>
<name>A0A3E2BQG9_9BACT</name>
<dbReference type="GO" id="GO:0006538">
    <property type="term" value="P:L-glutamate catabolic process"/>
    <property type="evidence" value="ECO:0007669"/>
    <property type="project" value="TreeGrafter"/>
</dbReference>
<protein>
    <submittedName>
        <fullName evidence="5">NAD-specific glutamate dehydrogenase</fullName>
    </submittedName>
</protein>
<dbReference type="GO" id="GO:0004352">
    <property type="term" value="F:glutamate dehydrogenase (NAD+) activity"/>
    <property type="evidence" value="ECO:0007669"/>
    <property type="project" value="TreeGrafter"/>
</dbReference>
<dbReference type="PANTHER" id="PTHR11606:SF24">
    <property type="entry name" value="NAD-SPECIFIC GLUTAMATE DEHYDROGENASE"/>
    <property type="match status" value="1"/>
</dbReference>
<dbReference type="Pfam" id="PF23147">
    <property type="entry name" value="GDH2_N"/>
    <property type="match status" value="1"/>
</dbReference>
<dbReference type="InterPro" id="IPR055480">
    <property type="entry name" value="NAD-GDH_N"/>
</dbReference>
<evidence type="ECO:0000313" key="5">
    <source>
        <dbReference type="EMBL" id="RFT16882.1"/>
    </source>
</evidence>
<evidence type="ECO:0000256" key="1">
    <source>
        <dbReference type="ARBA" id="ARBA00006382"/>
    </source>
</evidence>
<accession>A0A3E2BQG9</accession>
<dbReference type="Pfam" id="PF00208">
    <property type="entry name" value="ELFV_dehydrog"/>
    <property type="match status" value="1"/>
</dbReference>
<dbReference type="PANTHER" id="PTHR11606">
    <property type="entry name" value="GLUTAMATE DEHYDROGENASE"/>
    <property type="match status" value="1"/>
</dbReference>
<dbReference type="SUPFAM" id="SSF51735">
    <property type="entry name" value="NAD(P)-binding Rossmann-fold domains"/>
    <property type="match status" value="1"/>
</dbReference>